<sequence>MRLSTILLALLICLLGLALIQPTHAQNSQQDYLNAHNAARVQVGVANIVWDNTLESYALNYANSRKGDCNLVHLNGAYGENLAKGIALIRPLETMLTMQLWAQVAVANVTLRQRRSNMCSELSEFDRERAFAILFILMDIIAKTKGSVHSLARLL</sequence>
<name>A0ABQ8IFM8_9ROSI</name>
<dbReference type="Pfam" id="PF00188">
    <property type="entry name" value="CAP"/>
    <property type="match status" value="1"/>
</dbReference>
<reference evidence="3 4" key="1">
    <citation type="submission" date="2021-02" db="EMBL/GenBank/DDBJ databases">
        <title>Plant Genome Project.</title>
        <authorList>
            <person name="Zhang R.-G."/>
        </authorList>
    </citation>
    <scope>NUCLEOTIDE SEQUENCE [LARGE SCALE GENOMIC DNA]</scope>
    <source>
        <tissue evidence="3">Leaves</tissue>
    </source>
</reference>
<feature type="signal peptide" evidence="1">
    <location>
        <begin position="1"/>
        <end position="25"/>
    </location>
</feature>
<proteinExistence type="predicted"/>
<keyword evidence="4" id="KW-1185">Reference proteome</keyword>
<dbReference type="EMBL" id="JAFEMO010000002">
    <property type="protein sequence ID" value="KAH7575462.1"/>
    <property type="molecule type" value="Genomic_DNA"/>
</dbReference>
<gene>
    <name evidence="3" type="ORF">JRO89_XS02G0117300</name>
</gene>
<comment type="caution">
    <text evidence="3">The sequence shown here is derived from an EMBL/GenBank/DDBJ whole genome shotgun (WGS) entry which is preliminary data.</text>
</comment>
<organism evidence="3 4">
    <name type="scientific">Xanthoceras sorbifolium</name>
    <dbReference type="NCBI Taxonomy" id="99658"/>
    <lineage>
        <taxon>Eukaryota</taxon>
        <taxon>Viridiplantae</taxon>
        <taxon>Streptophyta</taxon>
        <taxon>Embryophyta</taxon>
        <taxon>Tracheophyta</taxon>
        <taxon>Spermatophyta</taxon>
        <taxon>Magnoliopsida</taxon>
        <taxon>eudicotyledons</taxon>
        <taxon>Gunneridae</taxon>
        <taxon>Pentapetalae</taxon>
        <taxon>rosids</taxon>
        <taxon>malvids</taxon>
        <taxon>Sapindales</taxon>
        <taxon>Sapindaceae</taxon>
        <taxon>Xanthoceroideae</taxon>
        <taxon>Xanthoceras</taxon>
    </lineage>
</organism>
<dbReference type="Gene3D" id="3.40.33.10">
    <property type="entry name" value="CAP"/>
    <property type="match status" value="1"/>
</dbReference>
<dbReference type="InterPro" id="IPR014044">
    <property type="entry name" value="CAP_dom"/>
</dbReference>
<keyword evidence="1" id="KW-0732">Signal</keyword>
<dbReference type="InterPro" id="IPR035940">
    <property type="entry name" value="CAP_sf"/>
</dbReference>
<protein>
    <recommendedName>
        <fullName evidence="2">SCP domain-containing protein</fullName>
    </recommendedName>
</protein>
<dbReference type="SUPFAM" id="SSF55797">
    <property type="entry name" value="PR-1-like"/>
    <property type="match status" value="1"/>
</dbReference>
<dbReference type="SMART" id="SM00198">
    <property type="entry name" value="SCP"/>
    <property type="match status" value="1"/>
</dbReference>
<feature type="domain" description="SCP" evidence="2">
    <location>
        <begin position="27"/>
        <end position="120"/>
    </location>
</feature>
<evidence type="ECO:0000259" key="2">
    <source>
        <dbReference type="SMART" id="SM00198"/>
    </source>
</evidence>
<evidence type="ECO:0000313" key="3">
    <source>
        <dbReference type="EMBL" id="KAH7575462.1"/>
    </source>
</evidence>
<dbReference type="Proteomes" id="UP000827721">
    <property type="component" value="Unassembled WGS sequence"/>
</dbReference>
<evidence type="ECO:0000256" key="1">
    <source>
        <dbReference type="SAM" id="SignalP"/>
    </source>
</evidence>
<feature type="chain" id="PRO_5045481716" description="SCP domain-containing protein" evidence="1">
    <location>
        <begin position="26"/>
        <end position="155"/>
    </location>
</feature>
<accession>A0ABQ8IFM8</accession>
<evidence type="ECO:0000313" key="4">
    <source>
        <dbReference type="Proteomes" id="UP000827721"/>
    </source>
</evidence>